<sequence>MPIFTKTQWRCTNFFHWLLQRMPVILGDNVSTDIWLKGSSSSYPDLGDQHSTSSVVHSQDGPAKCQLKPDYEELKLIQGKILMKLASYATPATKKGNLRGGGDKTIRPIFILWELGKASVVYHAIIFQRLIHQKAFKRSPRLKDNTTFSPFTEKGDQYARINSKFLSTKGIKEEESYLEEKKYSAESFNTDPPKSFKREPDTEDNKALPFFTGKKVTNTQHLVLYIVKMDQLSAN</sequence>
<proteinExistence type="predicted"/>
<dbReference type="AlphaFoldDB" id="A0AAW0LB40"/>
<dbReference type="EMBL" id="PKMF04000140">
    <property type="protein sequence ID" value="KAK7847513.1"/>
    <property type="molecule type" value="Genomic_DNA"/>
</dbReference>
<evidence type="ECO:0000256" key="1">
    <source>
        <dbReference type="SAM" id="MobiDB-lite"/>
    </source>
</evidence>
<gene>
    <name evidence="2" type="ORF">CFP56_006505</name>
</gene>
<accession>A0AAW0LB40</accession>
<comment type="caution">
    <text evidence="2">The sequence shown here is derived from an EMBL/GenBank/DDBJ whole genome shotgun (WGS) entry which is preliminary data.</text>
</comment>
<feature type="region of interest" description="Disordered" evidence="1">
    <location>
        <begin position="182"/>
        <end position="202"/>
    </location>
</feature>
<reference evidence="2 3" key="1">
    <citation type="journal article" date="2018" name="Sci. Data">
        <title>The draft genome sequence of cork oak.</title>
        <authorList>
            <person name="Ramos A.M."/>
            <person name="Usie A."/>
            <person name="Barbosa P."/>
            <person name="Barros P.M."/>
            <person name="Capote T."/>
            <person name="Chaves I."/>
            <person name="Simoes F."/>
            <person name="Abreu I."/>
            <person name="Carrasquinho I."/>
            <person name="Faro C."/>
            <person name="Guimaraes J.B."/>
            <person name="Mendonca D."/>
            <person name="Nobrega F."/>
            <person name="Rodrigues L."/>
            <person name="Saibo N.J.M."/>
            <person name="Varela M.C."/>
            <person name="Egas C."/>
            <person name="Matos J."/>
            <person name="Miguel C.M."/>
            <person name="Oliveira M.M."/>
            <person name="Ricardo C.P."/>
            <person name="Goncalves S."/>
        </authorList>
    </citation>
    <scope>NUCLEOTIDE SEQUENCE [LARGE SCALE GENOMIC DNA]</scope>
    <source>
        <strain evidence="3">cv. HL8</strain>
    </source>
</reference>
<evidence type="ECO:0000313" key="3">
    <source>
        <dbReference type="Proteomes" id="UP000237347"/>
    </source>
</evidence>
<dbReference type="Proteomes" id="UP000237347">
    <property type="component" value="Unassembled WGS sequence"/>
</dbReference>
<keyword evidence="3" id="KW-1185">Reference proteome</keyword>
<evidence type="ECO:0000313" key="2">
    <source>
        <dbReference type="EMBL" id="KAK7847513.1"/>
    </source>
</evidence>
<protein>
    <submittedName>
        <fullName evidence="2">Uncharacterized protein</fullName>
    </submittedName>
</protein>
<name>A0AAW0LB40_QUESU</name>
<organism evidence="2 3">
    <name type="scientific">Quercus suber</name>
    <name type="common">Cork oak</name>
    <dbReference type="NCBI Taxonomy" id="58331"/>
    <lineage>
        <taxon>Eukaryota</taxon>
        <taxon>Viridiplantae</taxon>
        <taxon>Streptophyta</taxon>
        <taxon>Embryophyta</taxon>
        <taxon>Tracheophyta</taxon>
        <taxon>Spermatophyta</taxon>
        <taxon>Magnoliopsida</taxon>
        <taxon>eudicotyledons</taxon>
        <taxon>Gunneridae</taxon>
        <taxon>Pentapetalae</taxon>
        <taxon>rosids</taxon>
        <taxon>fabids</taxon>
        <taxon>Fagales</taxon>
        <taxon>Fagaceae</taxon>
        <taxon>Quercus</taxon>
    </lineage>
</organism>